<evidence type="ECO:0000313" key="3">
    <source>
        <dbReference type="Proteomes" id="UP000294656"/>
    </source>
</evidence>
<dbReference type="RefSeq" id="WP_133504769.1">
    <property type="nucleotide sequence ID" value="NZ_SNXC01000014.1"/>
</dbReference>
<gene>
    <name evidence="2" type="ORF">DFP79_3061</name>
</gene>
<dbReference type="Gene3D" id="1.20.1530.20">
    <property type="match status" value="1"/>
</dbReference>
<accession>A0A4R6M569</accession>
<protein>
    <submittedName>
        <fullName evidence="2">BASS family bile acid:Na+ symporter</fullName>
    </submittedName>
</protein>
<organism evidence="2 3">
    <name type="scientific">Marinomonas balearica</name>
    <dbReference type="NCBI Taxonomy" id="491947"/>
    <lineage>
        <taxon>Bacteria</taxon>
        <taxon>Pseudomonadati</taxon>
        <taxon>Pseudomonadota</taxon>
        <taxon>Gammaproteobacteria</taxon>
        <taxon>Oceanospirillales</taxon>
        <taxon>Oceanospirillaceae</taxon>
        <taxon>Marinomonas</taxon>
    </lineage>
</organism>
<dbReference type="Proteomes" id="UP000294656">
    <property type="component" value="Unassembled WGS sequence"/>
</dbReference>
<feature type="transmembrane region" description="Helical" evidence="1">
    <location>
        <begin position="63"/>
        <end position="84"/>
    </location>
</feature>
<feature type="transmembrane region" description="Helical" evidence="1">
    <location>
        <begin position="222"/>
        <end position="242"/>
    </location>
</feature>
<keyword evidence="1" id="KW-0812">Transmembrane</keyword>
<proteinExistence type="predicted"/>
<name>A0A4R6M569_9GAMM</name>
<feature type="transmembrane region" description="Helical" evidence="1">
    <location>
        <begin position="262"/>
        <end position="290"/>
    </location>
</feature>
<reference evidence="2 3" key="1">
    <citation type="submission" date="2019-03" db="EMBL/GenBank/DDBJ databases">
        <title>Genomic Encyclopedia of Type Strains, Phase III (KMG-III): the genomes of soil and plant-associated and newly described type strains.</title>
        <authorList>
            <person name="Whitman W."/>
        </authorList>
    </citation>
    <scope>NUCLEOTIDE SEQUENCE [LARGE SCALE GENOMIC DNA]</scope>
    <source>
        <strain evidence="2 3">CECT 7378</strain>
    </source>
</reference>
<comment type="caution">
    <text evidence="2">The sequence shown here is derived from an EMBL/GenBank/DDBJ whole genome shotgun (WGS) entry which is preliminary data.</text>
</comment>
<feature type="transmembrane region" description="Helical" evidence="1">
    <location>
        <begin position="12"/>
        <end position="43"/>
    </location>
</feature>
<feature type="transmembrane region" description="Helical" evidence="1">
    <location>
        <begin position="121"/>
        <end position="143"/>
    </location>
</feature>
<dbReference type="EMBL" id="SNXC01000014">
    <property type="protein sequence ID" value="TDO96481.1"/>
    <property type="molecule type" value="Genomic_DNA"/>
</dbReference>
<feature type="transmembrane region" description="Helical" evidence="1">
    <location>
        <begin position="192"/>
        <end position="210"/>
    </location>
</feature>
<feature type="transmembrane region" description="Helical" evidence="1">
    <location>
        <begin position="155"/>
        <end position="172"/>
    </location>
</feature>
<keyword evidence="3" id="KW-1185">Reference proteome</keyword>
<dbReference type="InterPro" id="IPR038770">
    <property type="entry name" value="Na+/solute_symporter_sf"/>
</dbReference>
<sequence>MIALLVKHSLPFMFVAALAGFLLPAVSAFIFPYLPYVLFTLMLLTLLSMPPNDVLRCLATPRVWNYSLVHGAGFMMLLLVLNACISIDQNLMLAMVAVAATGSLFATPAIVRALGFDAIEAMAMTIATTLLLPVFIILTIYLFPTPDSALDMKAYGERLFVFILSPLMLSYLLRRLVAAELLSFLLNKVSKYTILLVFAFPFGLIGYFRTLWDSTPMLAYQYLLIAFALSALFFVVALLMYWKYGKEVALTAAITSGNRNVLLTFTIASGLLGPAFLPLAGAMQLPMYLLPAITKLLNRKL</sequence>
<dbReference type="OrthoDB" id="6646831at2"/>
<evidence type="ECO:0000256" key="1">
    <source>
        <dbReference type="SAM" id="Phobius"/>
    </source>
</evidence>
<evidence type="ECO:0000313" key="2">
    <source>
        <dbReference type="EMBL" id="TDO96481.1"/>
    </source>
</evidence>
<feature type="transmembrane region" description="Helical" evidence="1">
    <location>
        <begin position="91"/>
        <end position="115"/>
    </location>
</feature>
<keyword evidence="1" id="KW-0472">Membrane</keyword>
<keyword evidence="1" id="KW-1133">Transmembrane helix</keyword>
<dbReference type="AlphaFoldDB" id="A0A4R6M569"/>